<dbReference type="Proteomes" id="UP000827976">
    <property type="component" value="Chromosome 7"/>
</dbReference>
<sequence length="461" mass="52539">MASSSSSSTNYEYLSLLDAKKAIDININLLAVITEIGSPKKSRGSDYYLNLKIMDQSSPALSVNFFSLDPTKFPQVKSHEDIICLQCVKMKIHKGDYYIQYQKRRSSFALFEGKSGGDAHPYQTSADYVLSSQGKDLLQQLRSWLLDPSHTSTVSCLCRMKDIKIGVEIDLVCKVLYVVELSTNEWMLFVWDGTDAPPVTFTQELDVEGESPLPLHFETMPYNMTVPPVGSILRVVVGKHFKEVVQLQSADQWIKLCNMTCITECGFWKGLLLNICKIRFLGEADANVKLNIREYENRVTSQVRQPLACSHQPSSITELDFEDYDDVPYFSLRESLLRPERSQRFKSIVRVLAAHPWRTHELRLDRDCCQISLILEDPTARIRAYVKDAEKFFGHCRNVETISSKLKKLLGIPDIGEAGPSNAARDPPWVWCCIKSYFVNGVDADPWIDERYWIDCTIMRG</sequence>
<proteinExistence type="predicted"/>
<evidence type="ECO:0000313" key="1">
    <source>
        <dbReference type="EMBL" id="KAH7676255.1"/>
    </source>
</evidence>
<organism evidence="1 2">
    <name type="scientific">Dioscorea alata</name>
    <name type="common">Purple yam</name>
    <dbReference type="NCBI Taxonomy" id="55571"/>
    <lineage>
        <taxon>Eukaryota</taxon>
        <taxon>Viridiplantae</taxon>
        <taxon>Streptophyta</taxon>
        <taxon>Embryophyta</taxon>
        <taxon>Tracheophyta</taxon>
        <taxon>Spermatophyta</taxon>
        <taxon>Magnoliopsida</taxon>
        <taxon>Liliopsida</taxon>
        <taxon>Dioscoreales</taxon>
        <taxon>Dioscoreaceae</taxon>
        <taxon>Dioscorea</taxon>
    </lineage>
</organism>
<reference evidence="2" key="1">
    <citation type="journal article" date="2022" name="Nat. Commun.">
        <title>Chromosome evolution and the genetic basis of agronomically important traits in greater yam.</title>
        <authorList>
            <person name="Bredeson J.V."/>
            <person name="Lyons J.B."/>
            <person name="Oniyinde I.O."/>
            <person name="Okereke N.R."/>
            <person name="Kolade O."/>
            <person name="Nnabue I."/>
            <person name="Nwadili C.O."/>
            <person name="Hribova E."/>
            <person name="Parker M."/>
            <person name="Nwogha J."/>
            <person name="Shu S."/>
            <person name="Carlson J."/>
            <person name="Kariba R."/>
            <person name="Muthemba S."/>
            <person name="Knop K."/>
            <person name="Barton G.J."/>
            <person name="Sherwood A.V."/>
            <person name="Lopez-Montes A."/>
            <person name="Asiedu R."/>
            <person name="Jamnadass R."/>
            <person name="Muchugi A."/>
            <person name="Goodstein D."/>
            <person name="Egesi C.N."/>
            <person name="Featherston J."/>
            <person name="Asfaw A."/>
            <person name="Simpson G.G."/>
            <person name="Dolezel J."/>
            <person name="Hendre P.S."/>
            <person name="Van Deynze A."/>
            <person name="Kumar P.L."/>
            <person name="Obidiegwu J.E."/>
            <person name="Bhattacharjee R."/>
            <person name="Rokhsar D.S."/>
        </authorList>
    </citation>
    <scope>NUCLEOTIDE SEQUENCE [LARGE SCALE GENOMIC DNA]</scope>
    <source>
        <strain evidence="2">cv. TDa95/00328</strain>
    </source>
</reference>
<evidence type="ECO:0000313" key="2">
    <source>
        <dbReference type="Proteomes" id="UP000827976"/>
    </source>
</evidence>
<protein>
    <submittedName>
        <fullName evidence="1">Protection of telomeres protein 1</fullName>
    </submittedName>
</protein>
<dbReference type="EMBL" id="CM037017">
    <property type="protein sequence ID" value="KAH7676255.1"/>
    <property type="molecule type" value="Genomic_DNA"/>
</dbReference>
<name>A0ACB7VPG7_DIOAL</name>
<gene>
    <name evidence="1" type="ORF">IHE45_07G003000</name>
</gene>
<comment type="caution">
    <text evidence="1">The sequence shown here is derived from an EMBL/GenBank/DDBJ whole genome shotgun (WGS) entry which is preliminary data.</text>
</comment>
<keyword evidence="2" id="KW-1185">Reference proteome</keyword>
<accession>A0ACB7VPG7</accession>